<dbReference type="SMART" id="SM00248">
    <property type="entry name" value="ANK"/>
    <property type="match status" value="15"/>
</dbReference>
<protein>
    <submittedName>
        <fullName evidence="4">Uncharacterized protein</fullName>
    </submittedName>
</protein>
<proteinExistence type="predicted"/>
<comment type="caution">
    <text evidence="4">The sequence shown here is derived from an EMBL/GenBank/DDBJ whole genome shotgun (WGS) entry which is preliminary data.</text>
</comment>
<reference evidence="4 5" key="1">
    <citation type="journal article" date="2024" name="bioRxiv">
        <title>A reference genome for Trichogramma kaykai: A tiny desert-dwelling parasitoid wasp with competing sex-ratio distorters.</title>
        <authorList>
            <person name="Culotta J."/>
            <person name="Lindsey A.R."/>
        </authorList>
    </citation>
    <scope>NUCLEOTIDE SEQUENCE [LARGE SCALE GENOMIC DNA]</scope>
    <source>
        <strain evidence="4 5">KSX58</strain>
    </source>
</reference>
<evidence type="ECO:0000256" key="3">
    <source>
        <dbReference type="PROSITE-ProRule" id="PRU00023"/>
    </source>
</evidence>
<gene>
    <name evidence="4" type="ORF">TKK_000786</name>
</gene>
<organism evidence="4 5">
    <name type="scientific">Trichogramma kaykai</name>
    <dbReference type="NCBI Taxonomy" id="54128"/>
    <lineage>
        <taxon>Eukaryota</taxon>
        <taxon>Metazoa</taxon>
        <taxon>Ecdysozoa</taxon>
        <taxon>Arthropoda</taxon>
        <taxon>Hexapoda</taxon>
        <taxon>Insecta</taxon>
        <taxon>Pterygota</taxon>
        <taxon>Neoptera</taxon>
        <taxon>Endopterygota</taxon>
        <taxon>Hymenoptera</taxon>
        <taxon>Apocrita</taxon>
        <taxon>Proctotrupomorpha</taxon>
        <taxon>Chalcidoidea</taxon>
        <taxon>Trichogrammatidae</taxon>
        <taxon>Trichogramma</taxon>
    </lineage>
</organism>
<dbReference type="SUPFAM" id="SSF48403">
    <property type="entry name" value="Ankyrin repeat"/>
    <property type="match status" value="2"/>
</dbReference>
<dbReference type="PANTHER" id="PTHR24123:SF33">
    <property type="entry name" value="PROTEIN HOS4"/>
    <property type="match status" value="1"/>
</dbReference>
<dbReference type="Gene3D" id="1.25.40.20">
    <property type="entry name" value="Ankyrin repeat-containing domain"/>
    <property type="match status" value="5"/>
</dbReference>
<feature type="repeat" description="ANK" evidence="3">
    <location>
        <begin position="196"/>
        <end position="228"/>
    </location>
</feature>
<feature type="repeat" description="ANK" evidence="3">
    <location>
        <begin position="485"/>
        <end position="518"/>
    </location>
</feature>
<dbReference type="Pfam" id="PF12796">
    <property type="entry name" value="Ank_2"/>
    <property type="match status" value="3"/>
</dbReference>
<keyword evidence="5" id="KW-1185">Reference proteome</keyword>
<evidence type="ECO:0000256" key="1">
    <source>
        <dbReference type="ARBA" id="ARBA00022737"/>
    </source>
</evidence>
<dbReference type="InterPro" id="IPR036770">
    <property type="entry name" value="Ankyrin_rpt-contain_sf"/>
</dbReference>
<dbReference type="PRINTS" id="PR01415">
    <property type="entry name" value="ANKYRIN"/>
</dbReference>
<evidence type="ECO:0000313" key="5">
    <source>
        <dbReference type="Proteomes" id="UP001627154"/>
    </source>
</evidence>
<feature type="repeat" description="ANK" evidence="3">
    <location>
        <begin position="269"/>
        <end position="301"/>
    </location>
</feature>
<dbReference type="Proteomes" id="UP001627154">
    <property type="component" value="Unassembled WGS sequence"/>
</dbReference>
<feature type="repeat" description="ANK" evidence="3">
    <location>
        <begin position="412"/>
        <end position="445"/>
    </location>
</feature>
<accession>A0ABD2XNG9</accession>
<dbReference type="AlphaFoldDB" id="A0ABD2XNG9"/>
<dbReference type="PANTHER" id="PTHR24123">
    <property type="entry name" value="ANKYRIN REPEAT-CONTAINING"/>
    <property type="match status" value="1"/>
</dbReference>
<dbReference type="PROSITE" id="PS50088">
    <property type="entry name" value="ANK_REPEAT"/>
    <property type="match status" value="7"/>
</dbReference>
<evidence type="ECO:0000313" key="4">
    <source>
        <dbReference type="EMBL" id="KAL3406625.1"/>
    </source>
</evidence>
<dbReference type="PROSITE" id="PS50297">
    <property type="entry name" value="ANK_REP_REGION"/>
    <property type="match status" value="7"/>
</dbReference>
<dbReference type="InterPro" id="IPR002110">
    <property type="entry name" value="Ankyrin_rpt"/>
</dbReference>
<feature type="repeat" description="ANK" evidence="3">
    <location>
        <begin position="632"/>
        <end position="659"/>
    </location>
</feature>
<evidence type="ECO:0000256" key="2">
    <source>
        <dbReference type="ARBA" id="ARBA00023043"/>
    </source>
</evidence>
<dbReference type="Pfam" id="PF00023">
    <property type="entry name" value="Ank"/>
    <property type="match status" value="1"/>
</dbReference>
<dbReference type="InterPro" id="IPR051165">
    <property type="entry name" value="Multifunctional_ANK_Repeat"/>
</dbReference>
<feature type="repeat" description="ANK" evidence="3">
    <location>
        <begin position="340"/>
        <end position="372"/>
    </location>
</feature>
<feature type="repeat" description="ANK" evidence="3">
    <location>
        <begin position="558"/>
        <end position="590"/>
    </location>
</feature>
<keyword evidence="2 3" id="KW-0040">ANK repeat</keyword>
<sequence>MASSEDKSDICSSSVGESQIEPKIRLEQLNYLRQSVNWKLAANRLKYYDNFYCIVSNWKGPYPNLQEIIKPKNIDKLLSDLIKNKNIGVSKIKEIIEFVARCGYKDEAKVTKDGKPSLRRTTAVHHAAGSKHLKFSERKAILRELFEIYNRFDVNYTDVKSEVTHFHIACRFGCNKVIKQFLVLGQDPNLVAKNKSVDPPLLLATKRSKATVIKLLLKHGANPNLTDVKGSTPLHIISCKYGDADLAKTFFDINDEIEQTVDINALDKLGNTALHVALANDHWKLAESLLRRGGDLNLVDERGWTPLHTICMRNDRLAEWLFGLSESMCQPVQVNARDKRGNTPLHYALDCNLRATVELLLRKGADPNLANEEGLTPLHIICKRERVSFLESFLKNAEEVNQLVRVDARDKLGHTSLHLALLLNADIEVPELLLKKGADANLANEKGLTPLHIICEREKVSFLKSFLKNVEEVNQLVQIDARNNEGNTPLHLALECNADKKVSELLLQRGADPNSANKKGLTPLHVICKWKPVNFVTMFFNINKKLNQTVQVDAQDNEGNTPLHSAIFSGNEKKIELLLRKGADPNLANKDGSTPLHVICNKRIFAADLAGLFFEVNDKLNQLVQVDAKDKKGLTPLQRAVMNFRSDTVDNLLNNGADLACFVFPAESHFEEIYDALKGYLSYNRLPLLASGALANVERLERGGYELDRSDALTIMKSFAEFRLFEKSSDLEKHWYDDREFAEQAKKTMVKPNLSLYDLVQLQPKQAAKLLTYRDYFELARSEKLLYRLGNYSETCAVRLCEIISRGCFRDWALDPFMQLIHYVLPIEICEIIIDRFTNQDLHNICLAAIIKLPKDNEKNTTTNVIKCTGKRLKIA</sequence>
<keyword evidence="1" id="KW-0677">Repeat</keyword>
<dbReference type="EMBL" id="JBJJXI010000018">
    <property type="protein sequence ID" value="KAL3406625.1"/>
    <property type="molecule type" value="Genomic_DNA"/>
</dbReference>
<name>A0ABD2XNG9_9HYME</name>